<comment type="similarity">
    <text evidence="1">Belongs to the peptidase A1 family.</text>
</comment>
<organism evidence="4 5">
    <name type="scientific">Necator americanus</name>
    <name type="common">Human hookworm</name>
    <dbReference type="NCBI Taxonomy" id="51031"/>
    <lineage>
        <taxon>Eukaryota</taxon>
        <taxon>Metazoa</taxon>
        <taxon>Ecdysozoa</taxon>
        <taxon>Nematoda</taxon>
        <taxon>Chromadorea</taxon>
        <taxon>Rhabditida</taxon>
        <taxon>Rhabditina</taxon>
        <taxon>Rhabditomorpha</taxon>
        <taxon>Strongyloidea</taxon>
        <taxon>Ancylostomatidae</taxon>
        <taxon>Bunostominae</taxon>
        <taxon>Necator</taxon>
    </lineage>
</organism>
<name>A0ABR1DJ20_NECAM</name>
<dbReference type="PRINTS" id="PR00792">
    <property type="entry name" value="PEPSIN"/>
</dbReference>
<dbReference type="PROSITE" id="PS51767">
    <property type="entry name" value="PEPTIDASE_A1"/>
    <property type="match status" value="1"/>
</dbReference>
<keyword evidence="5" id="KW-1185">Reference proteome</keyword>
<evidence type="ECO:0000256" key="1">
    <source>
        <dbReference type="ARBA" id="ARBA00007447"/>
    </source>
</evidence>
<dbReference type="SUPFAM" id="SSF50630">
    <property type="entry name" value="Acid proteases"/>
    <property type="match status" value="1"/>
</dbReference>
<feature type="transmembrane region" description="Helical" evidence="2">
    <location>
        <begin position="83"/>
        <end position="105"/>
    </location>
</feature>
<dbReference type="PANTHER" id="PTHR47966:SF45">
    <property type="entry name" value="PEPTIDASE A1 DOMAIN-CONTAINING PROTEIN"/>
    <property type="match status" value="1"/>
</dbReference>
<dbReference type="InterPro" id="IPR033121">
    <property type="entry name" value="PEPTIDASE_A1"/>
</dbReference>
<keyword evidence="2" id="KW-0812">Transmembrane</keyword>
<dbReference type="InterPro" id="IPR001461">
    <property type="entry name" value="Aspartic_peptidase_A1"/>
</dbReference>
<dbReference type="Gene3D" id="2.40.70.10">
    <property type="entry name" value="Acid Proteases"/>
    <property type="match status" value="2"/>
</dbReference>
<evidence type="ECO:0000313" key="4">
    <source>
        <dbReference type="EMBL" id="KAK6750464.1"/>
    </source>
</evidence>
<feature type="domain" description="Peptidase A1" evidence="3">
    <location>
        <begin position="161"/>
        <end position="475"/>
    </location>
</feature>
<sequence>MTCGGCVNMMEKWTKEPRNHYHYLDNGAVVMPVLSRRMDAVVYKDKEKRSTARNPIESRKIATQKQASAASVIGDAKHQESSLLSFCILVSEMLLVILITLAELVSSNKVFQSPLIWEESKTVELIEKAQYAEYLRNLSSLRIAAGAAVNTKVHESGDFEYAQKITIGRPEQEFVAWVTTFTSLLWVPHYSCSAKACEGKSKFVPENSTTFANSSTSWKILYSSGYASGILGSDVVRIGGTNEAQLVILKHTFGIATKITDRTFQEAEFDGVLGLAFFPNKGSNSRPFIASLIDQGVLDEPIFTVWLGPRKRSKAFAGTITYGGVDSVHCGPILGYAPLSSDTSYEYKFSGVMMGEYEVREDFDVIQDMTMFIWGPSSIVNNMAKIAGAQFNTSNTVFDIACSANFPELKIYIGGNTFTITSDKLIIEIGDGHCIFAMVPKEDSPSYALSWYFGAPFLRQFCVVFNLRNKSLSFANVIPDGPQSTIEPHERTSIASTSAHSRQLTTPYSAGSAVESCLIATAVVIFAMM</sequence>
<keyword evidence="2" id="KW-1133">Transmembrane helix</keyword>
<dbReference type="InterPro" id="IPR021109">
    <property type="entry name" value="Peptidase_aspartic_dom_sf"/>
</dbReference>
<gene>
    <name evidence="4" type="primary">Necator_chrIV.g15734</name>
    <name evidence="4" type="ORF">RB195_002439</name>
</gene>
<accession>A0ABR1DJ20</accession>
<keyword evidence="2" id="KW-0472">Membrane</keyword>
<evidence type="ECO:0000259" key="3">
    <source>
        <dbReference type="PROSITE" id="PS51767"/>
    </source>
</evidence>
<dbReference type="CDD" id="cd05471">
    <property type="entry name" value="pepsin_like"/>
    <property type="match status" value="1"/>
</dbReference>
<comment type="caution">
    <text evidence="4">The sequence shown here is derived from an EMBL/GenBank/DDBJ whole genome shotgun (WGS) entry which is preliminary data.</text>
</comment>
<dbReference type="Pfam" id="PF00026">
    <property type="entry name" value="Asp"/>
    <property type="match status" value="1"/>
</dbReference>
<dbReference type="PANTHER" id="PTHR47966">
    <property type="entry name" value="BETA-SITE APP-CLEAVING ENZYME, ISOFORM A-RELATED"/>
    <property type="match status" value="1"/>
</dbReference>
<proteinExistence type="inferred from homology"/>
<evidence type="ECO:0000256" key="2">
    <source>
        <dbReference type="SAM" id="Phobius"/>
    </source>
</evidence>
<dbReference type="Proteomes" id="UP001303046">
    <property type="component" value="Unassembled WGS sequence"/>
</dbReference>
<dbReference type="InterPro" id="IPR034164">
    <property type="entry name" value="Pepsin-like_dom"/>
</dbReference>
<evidence type="ECO:0000313" key="5">
    <source>
        <dbReference type="Proteomes" id="UP001303046"/>
    </source>
</evidence>
<reference evidence="4 5" key="1">
    <citation type="submission" date="2023-08" db="EMBL/GenBank/DDBJ databases">
        <title>A Necator americanus chromosomal reference genome.</title>
        <authorList>
            <person name="Ilik V."/>
            <person name="Petrzelkova K.J."/>
            <person name="Pardy F."/>
            <person name="Fuh T."/>
            <person name="Niatou-Singa F.S."/>
            <person name="Gouil Q."/>
            <person name="Baker L."/>
            <person name="Ritchie M.E."/>
            <person name="Jex A.R."/>
            <person name="Gazzola D."/>
            <person name="Li H."/>
            <person name="Toshio Fujiwara R."/>
            <person name="Zhan B."/>
            <person name="Aroian R.V."/>
            <person name="Pafco B."/>
            <person name="Schwarz E.M."/>
        </authorList>
    </citation>
    <scope>NUCLEOTIDE SEQUENCE [LARGE SCALE GENOMIC DNA]</scope>
    <source>
        <strain evidence="4 5">Aroian</strain>
        <tissue evidence="4">Whole animal</tissue>
    </source>
</reference>
<dbReference type="EMBL" id="JAVFWL010000004">
    <property type="protein sequence ID" value="KAK6750464.1"/>
    <property type="molecule type" value="Genomic_DNA"/>
</dbReference>
<protein>
    <recommendedName>
        <fullName evidence="3">Peptidase A1 domain-containing protein</fullName>
    </recommendedName>
</protein>